<protein>
    <submittedName>
        <fullName evidence="2">Uncharacterized protein</fullName>
    </submittedName>
</protein>
<evidence type="ECO:0000313" key="2">
    <source>
        <dbReference type="EMBL" id="GBM58418.1"/>
    </source>
</evidence>
<reference evidence="2 3" key="1">
    <citation type="journal article" date="2019" name="Sci. Rep.">
        <title>Orb-weaving spider Araneus ventricosus genome elucidates the spidroin gene catalogue.</title>
        <authorList>
            <person name="Kono N."/>
            <person name="Nakamura H."/>
            <person name="Ohtoshi R."/>
            <person name="Moran D.A.P."/>
            <person name="Shinohara A."/>
            <person name="Yoshida Y."/>
            <person name="Fujiwara M."/>
            <person name="Mori M."/>
            <person name="Tomita M."/>
            <person name="Arakawa K."/>
        </authorList>
    </citation>
    <scope>NUCLEOTIDE SEQUENCE [LARGE SCALE GENOMIC DNA]</scope>
</reference>
<dbReference type="AlphaFoldDB" id="A0A4Y2H102"/>
<sequence>MICLTGIQFPKKSAKKKVNKKKIEKGKKPSVIEAASGSSSSISPSSSCIITVNVRDYKKIIPNEAVVLLQRCDEGLPSLICDSDEPEYGCEEDQPPTLLPEL</sequence>
<dbReference type="Proteomes" id="UP000499080">
    <property type="component" value="Unassembled WGS sequence"/>
</dbReference>
<gene>
    <name evidence="2" type="ORF">AVEN_63778_1</name>
</gene>
<name>A0A4Y2H102_ARAVE</name>
<feature type="region of interest" description="Disordered" evidence="1">
    <location>
        <begin position="18"/>
        <end position="45"/>
    </location>
</feature>
<comment type="caution">
    <text evidence="2">The sequence shown here is derived from an EMBL/GenBank/DDBJ whole genome shotgun (WGS) entry which is preliminary data.</text>
</comment>
<accession>A0A4Y2H102</accession>
<proteinExistence type="predicted"/>
<feature type="compositionally biased region" description="Low complexity" evidence="1">
    <location>
        <begin position="36"/>
        <end position="45"/>
    </location>
</feature>
<evidence type="ECO:0000256" key="1">
    <source>
        <dbReference type="SAM" id="MobiDB-lite"/>
    </source>
</evidence>
<dbReference type="EMBL" id="BGPR01001633">
    <property type="protein sequence ID" value="GBM58418.1"/>
    <property type="molecule type" value="Genomic_DNA"/>
</dbReference>
<evidence type="ECO:0000313" key="3">
    <source>
        <dbReference type="Proteomes" id="UP000499080"/>
    </source>
</evidence>
<organism evidence="2 3">
    <name type="scientific">Araneus ventricosus</name>
    <name type="common">Orbweaver spider</name>
    <name type="synonym">Epeira ventricosa</name>
    <dbReference type="NCBI Taxonomy" id="182803"/>
    <lineage>
        <taxon>Eukaryota</taxon>
        <taxon>Metazoa</taxon>
        <taxon>Ecdysozoa</taxon>
        <taxon>Arthropoda</taxon>
        <taxon>Chelicerata</taxon>
        <taxon>Arachnida</taxon>
        <taxon>Araneae</taxon>
        <taxon>Araneomorphae</taxon>
        <taxon>Entelegynae</taxon>
        <taxon>Araneoidea</taxon>
        <taxon>Araneidae</taxon>
        <taxon>Araneus</taxon>
    </lineage>
</organism>
<keyword evidence="3" id="KW-1185">Reference proteome</keyword>